<accession>A0AAU9V1T3</accession>
<evidence type="ECO:0000313" key="3">
    <source>
        <dbReference type="Proteomes" id="UP001153954"/>
    </source>
</evidence>
<gene>
    <name evidence="2" type="ORF">EEDITHA_LOCUS18560</name>
</gene>
<feature type="region of interest" description="Disordered" evidence="1">
    <location>
        <begin position="14"/>
        <end position="53"/>
    </location>
</feature>
<comment type="caution">
    <text evidence="2">The sequence shown here is derived from an EMBL/GenBank/DDBJ whole genome shotgun (WGS) entry which is preliminary data.</text>
</comment>
<feature type="region of interest" description="Disordered" evidence="1">
    <location>
        <begin position="58"/>
        <end position="77"/>
    </location>
</feature>
<sequence length="116" mass="12765">MSCEPAVIFTLRSSATAARAPHSPARTARRDGGAPVGTGTEERQSRLRHDRRRVCSRPSLLPRGRCQPTTADHDGIPLVVQSGHHLPLPPCRNMMGYNNQGHGYNKLFTQVRAQSE</sequence>
<evidence type="ECO:0000313" key="2">
    <source>
        <dbReference type="EMBL" id="CAH2104136.1"/>
    </source>
</evidence>
<dbReference type="Proteomes" id="UP001153954">
    <property type="component" value="Unassembled WGS sequence"/>
</dbReference>
<dbReference type="AlphaFoldDB" id="A0AAU9V1T3"/>
<evidence type="ECO:0000256" key="1">
    <source>
        <dbReference type="SAM" id="MobiDB-lite"/>
    </source>
</evidence>
<name>A0AAU9V1T3_EUPED</name>
<protein>
    <submittedName>
        <fullName evidence="2">Uncharacterized protein</fullName>
    </submittedName>
</protein>
<proteinExistence type="predicted"/>
<organism evidence="2 3">
    <name type="scientific">Euphydryas editha</name>
    <name type="common">Edith's checkerspot</name>
    <dbReference type="NCBI Taxonomy" id="104508"/>
    <lineage>
        <taxon>Eukaryota</taxon>
        <taxon>Metazoa</taxon>
        <taxon>Ecdysozoa</taxon>
        <taxon>Arthropoda</taxon>
        <taxon>Hexapoda</taxon>
        <taxon>Insecta</taxon>
        <taxon>Pterygota</taxon>
        <taxon>Neoptera</taxon>
        <taxon>Endopterygota</taxon>
        <taxon>Lepidoptera</taxon>
        <taxon>Glossata</taxon>
        <taxon>Ditrysia</taxon>
        <taxon>Papilionoidea</taxon>
        <taxon>Nymphalidae</taxon>
        <taxon>Nymphalinae</taxon>
        <taxon>Euphydryas</taxon>
    </lineage>
</organism>
<dbReference type="EMBL" id="CAKOGL010000027">
    <property type="protein sequence ID" value="CAH2104136.1"/>
    <property type="molecule type" value="Genomic_DNA"/>
</dbReference>
<keyword evidence="3" id="KW-1185">Reference proteome</keyword>
<reference evidence="2" key="1">
    <citation type="submission" date="2022-03" db="EMBL/GenBank/DDBJ databases">
        <authorList>
            <person name="Tunstrom K."/>
        </authorList>
    </citation>
    <scope>NUCLEOTIDE SEQUENCE</scope>
</reference>